<dbReference type="Gene3D" id="1.25.40.10">
    <property type="entry name" value="Tetratricopeptide repeat domain"/>
    <property type="match status" value="6"/>
</dbReference>
<proteinExistence type="predicted"/>
<gene>
    <name evidence="3" type="primary">LOC109470898</name>
</gene>
<dbReference type="Pfam" id="PF13374">
    <property type="entry name" value="TPR_10"/>
    <property type="match status" value="1"/>
</dbReference>
<dbReference type="Pfam" id="PF13424">
    <property type="entry name" value="TPR_12"/>
    <property type="match status" value="6"/>
</dbReference>
<dbReference type="OrthoDB" id="5986190at2759"/>
<feature type="repeat" description="TPR" evidence="1">
    <location>
        <begin position="1350"/>
        <end position="1383"/>
    </location>
</feature>
<feature type="repeat" description="TPR" evidence="1">
    <location>
        <begin position="1085"/>
        <end position="1118"/>
    </location>
</feature>
<accession>A0A6P4Z3A8</accession>
<dbReference type="InterPro" id="IPR011990">
    <property type="entry name" value="TPR-like_helical_dom_sf"/>
</dbReference>
<evidence type="ECO:0000313" key="2">
    <source>
        <dbReference type="Proteomes" id="UP000515135"/>
    </source>
</evidence>
<dbReference type="PANTHER" id="PTHR19959:SF119">
    <property type="entry name" value="FUNGAL LIPASE-LIKE DOMAIN-CONTAINING PROTEIN"/>
    <property type="match status" value="1"/>
</dbReference>
<reference evidence="3" key="1">
    <citation type="submission" date="2025-08" db="UniProtKB">
        <authorList>
            <consortium name="RefSeq"/>
        </authorList>
    </citation>
    <scope>IDENTIFICATION</scope>
    <source>
        <tissue evidence="3">Gonad</tissue>
    </source>
</reference>
<dbReference type="Pfam" id="PF13181">
    <property type="entry name" value="TPR_8"/>
    <property type="match status" value="1"/>
</dbReference>
<evidence type="ECO:0000313" key="3">
    <source>
        <dbReference type="RefSeq" id="XP_019625557.1"/>
    </source>
</evidence>
<dbReference type="RefSeq" id="XP_019625557.1">
    <property type="nucleotide sequence ID" value="XM_019769998.1"/>
</dbReference>
<dbReference type="SMART" id="SM00028">
    <property type="entry name" value="TPR"/>
    <property type="match status" value="18"/>
</dbReference>
<dbReference type="InterPro" id="IPR019734">
    <property type="entry name" value="TPR_rpt"/>
</dbReference>
<name>A0A6P4Z3A8_BRABE</name>
<dbReference type="KEGG" id="bbel:109470898"/>
<keyword evidence="2" id="KW-1185">Reference proteome</keyword>
<feature type="repeat" description="TPR" evidence="1">
    <location>
        <begin position="1262"/>
        <end position="1295"/>
    </location>
</feature>
<dbReference type="PROSITE" id="PS50005">
    <property type="entry name" value="TPR"/>
    <property type="match status" value="8"/>
</dbReference>
<protein>
    <submittedName>
        <fullName evidence="3">Uncharacterized protein LOC109470898</fullName>
    </submittedName>
</protein>
<evidence type="ECO:0000256" key="1">
    <source>
        <dbReference type="PROSITE-ProRule" id="PRU00339"/>
    </source>
</evidence>
<sequence>MTEMTEPLSEEDKERTCHNHFKKGSDALQEGDLESAEHHFAAGLKIFHRSSTTPLPLRLRKEVEGLQKLGDVYKERGRQGEDGRDFTKATALYNAALARSDNDLTKDALVKSIKETERHFTQTFTDHPYEPSPYELDKEHKQQLNKHRALVERELRAIDEKFDPKNYDSDDDDDKVRDFEGHRADAVRAMFVKIAEDRKQFLQTLLLECIEVLGRPTCLYAVIGLGSQATQLVTPYSDLEFAILIEEGKDSDDEKQYFRNLTNLLHMKVINLGETILPAMAIKSLNDFTSSDPEDNWFYDDITPRGMSFDGSMPWASKTPLGRDKTLYKPKVELIDTPANLAKYQQEEISLAQGYNLARILRNVTLLHGDQRLVEEYQNAMETIFAQFTHSSTENVSLAIKQGQVQLRQDIGKFGEYEITERIIDVKKEMYRFPTVMIDTLALCLEIPPTNLWDTVDKMKLSQKISDDNAHHLRVLLSISAELRLRTYMTNKGQKESMSALTQALYRESDDDEFSVVRLVFPCDWRQLLRYQYTAVPLKKLLSKLTDENVSSYTDHLLTTSLCQRSLDAKVDACMALSLNQLAVSHLEKYIEQMKAAEGSSPTDLALALGNLGSAWSGLAEYETAVKYYEQALETFGQDRDSTDTARLLNNLGVTWERLGHHQTALGYHERALVMLRSLFGQESNHLDIARCLSHIGTAWYRSGNNQVAITYSKQSLNMIAALYGDNTGYDDIMIQPLETLGSAWYLEHDYKKAQGYFERALEICQTLFGRFSNNPDTATCLSNLASVSGVLGQHEKAIKYYQQALEMQRAIYGPDAAHDDIATMVYNIGMEFRSVHQYQAAIVYFEQALEMDRTIFGQNAGSKRLASLLSMIATTWNDLSATETAISYHEKALQMERTLHGQGANHADIVSSLTNLALLWNKQADYKKAVSYFEEVLAMQKALSKDESGEKAIATTLHNLGTICHDDGQYHNAIRYLKESIEKQQIVYGPTHTITTMSLRTLARAYNDLGLRDSAVNHYEQALEMKRVLYGQNCNHADIVSSLTDLGSTQNAMGHYETAISYYEQALEMQKDLYGESAVREDIATSLDMLGLAHFNFGQYEIAIKYFDEALTMYKALHGEDAHVVDIATTLSNLGISWHYLEHHEIAIWRSQQGLDMLKQMYGQDATSKVDVGRIYNNIGMSWYCLGHTKAAISFFEQALEIYGVVYGTATNHPDIAVVLNGLGVAWHRLKDEGKGITHLHQALEMYRTFYGIKESNHRIALTLNNLGLAYNAFGKYDQAMEYAKSSLEMQRSLYGQNVNRKSIVVSLRNLGDTSNALGDHKAALDFYKDALEVQKAIHEPDRNHFSIATTLHDIGKVFCRLEDYQRAVEYFQQSLEMSRELSGGDEEDPDVVVATTSLQEASDLLKKSKPDSNVNS</sequence>
<feature type="repeat" description="TPR" evidence="1">
    <location>
        <begin position="779"/>
        <end position="812"/>
    </location>
</feature>
<dbReference type="GeneID" id="109470898"/>
<feature type="repeat" description="TPR" evidence="1">
    <location>
        <begin position="606"/>
        <end position="639"/>
    </location>
</feature>
<dbReference type="SUPFAM" id="SSF48452">
    <property type="entry name" value="TPR-like"/>
    <property type="match status" value="3"/>
</dbReference>
<dbReference type="Proteomes" id="UP000515135">
    <property type="component" value="Unplaced"/>
</dbReference>
<organism evidence="2 3">
    <name type="scientific">Branchiostoma belcheri</name>
    <name type="common">Amphioxus</name>
    <dbReference type="NCBI Taxonomy" id="7741"/>
    <lineage>
        <taxon>Eukaryota</taxon>
        <taxon>Metazoa</taxon>
        <taxon>Chordata</taxon>
        <taxon>Cephalochordata</taxon>
        <taxon>Leptocardii</taxon>
        <taxon>Amphioxiformes</taxon>
        <taxon>Branchiostomatidae</taxon>
        <taxon>Branchiostoma</taxon>
    </lineage>
</organism>
<dbReference type="PANTHER" id="PTHR19959">
    <property type="entry name" value="KINESIN LIGHT CHAIN"/>
    <property type="match status" value="1"/>
</dbReference>
<feature type="repeat" description="TPR" evidence="1">
    <location>
        <begin position="823"/>
        <end position="856"/>
    </location>
</feature>
<feature type="repeat" description="TPR" evidence="1">
    <location>
        <begin position="1041"/>
        <end position="1074"/>
    </location>
</feature>
<feature type="repeat" description="TPR" evidence="1">
    <location>
        <begin position="911"/>
        <end position="944"/>
    </location>
</feature>
<dbReference type="SUPFAM" id="SSF81901">
    <property type="entry name" value="HCP-like"/>
    <property type="match status" value="1"/>
</dbReference>
<keyword evidence="1" id="KW-0802">TPR repeat</keyword>